<protein>
    <submittedName>
        <fullName evidence="1">Uncharacterized protein</fullName>
    </submittedName>
</protein>
<dbReference type="EMBL" id="ATNM01000029">
    <property type="protein sequence ID" value="EPR71069.1"/>
    <property type="molecule type" value="Genomic_DNA"/>
</dbReference>
<organism evidence="1 2">
    <name type="scientific">Cyclobacterium qasimii M12-11B</name>
    <dbReference type="NCBI Taxonomy" id="641524"/>
    <lineage>
        <taxon>Bacteria</taxon>
        <taxon>Pseudomonadati</taxon>
        <taxon>Bacteroidota</taxon>
        <taxon>Cytophagia</taxon>
        <taxon>Cytophagales</taxon>
        <taxon>Cyclobacteriaceae</taxon>
        <taxon>Cyclobacterium</taxon>
    </lineage>
</organism>
<dbReference type="Proteomes" id="UP000014974">
    <property type="component" value="Unassembled WGS sequence"/>
</dbReference>
<evidence type="ECO:0000313" key="1">
    <source>
        <dbReference type="EMBL" id="EPR71069.1"/>
    </source>
</evidence>
<comment type="caution">
    <text evidence="1">The sequence shown here is derived from an EMBL/GenBank/DDBJ whole genome shotgun (WGS) entry which is preliminary data.</text>
</comment>
<evidence type="ECO:0000313" key="2">
    <source>
        <dbReference type="Proteomes" id="UP000014974"/>
    </source>
</evidence>
<accession>S7WWB0</accession>
<gene>
    <name evidence="1" type="ORF">ADICYQ_0660</name>
</gene>
<sequence length="54" mass="6166">MGTLKHLRNFLPVFNISVGSEKMKISKPWVHASSKKKVRYDFGNTPFDNIDGKT</sequence>
<reference evidence="1 2" key="1">
    <citation type="journal article" date="2013" name="Genome Announc.">
        <title>Draft Genome Sequence of Cyclobacterium qasimii Strain M12-11BT, Isolated from Arctic Marine Sediment.</title>
        <authorList>
            <person name="Shivaji S."/>
            <person name="Ara S."/>
            <person name="Singh A."/>
            <person name="Kumar Pinnaka A."/>
        </authorList>
    </citation>
    <scope>NUCLEOTIDE SEQUENCE [LARGE SCALE GENOMIC DNA]</scope>
    <source>
        <strain evidence="1 2">M12-11B</strain>
    </source>
</reference>
<dbReference type="AlphaFoldDB" id="S7WWB0"/>
<name>S7WWB0_9BACT</name>
<proteinExistence type="predicted"/>